<dbReference type="AlphaFoldDB" id="D3UGT0"/>
<keyword evidence="1" id="KW-0175">Coiled coil</keyword>
<feature type="transmembrane region" description="Helical" evidence="2">
    <location>
        <begin position="7"/>
        <end position="31"/>
    </location>
</feature>
<accession>D3UGT0</accession>
<name>D3UGT0_HELM1</name>
<keyword evidence="4" id="KW-1185">Reference proteome</keyword>
<evidence type="ECO:0000256" key="2">
    <source>
        <dbReference type="SAM" id="Phobius"/>
    </source>
</evidence>
<dbReference type="Proteomes" id="UP000001522">
    <property type="component" value="Chromosome"/>
</dbReference>
<keyword evidence="2" id="KW-0812">Transmembrane</keyword>
<dbReference type="EMBL" id="FN555004">
    <property type="protein sequence ID" value="CBG39701.1"/>
    <property type="molecule type" value="Genomic_DNA"/>
</dbReference>
<feature type="coiled-coil region" evidence="1">
    <location>
        <begin position="115"/>
        <end position="149"/>
    </location>
</feature>
<organism evidence="3 4">
    <name type="scientific">Helicobacter mustelae (strain ATCC 43772 / CCUG 25715 / CIP 103759 / LMG 18044 / NCTC 12198 / R85-136P)</name>
    <name type="common">Campylobacter mustelae</name>
    <dbReference type="NCBI Taxonomy" id="679897"/>
    <lineage>
        <taxon>Bacteria</taxon>
        <taxon>Pseudomonadati</taxon>
        <taxon>Campylobacterota</taxon>
        <taxon>Epsilonproteobacteria</taxon>
        <taxon>Campylobacterales</taxon>
        <taxon>Helicobacteraceae</taxon>
        <taxon>Helicobacter</taxon>
    </lineage>
</organism>
<evidence type="ECO:0000256" key="1">
    <source>
        <dbReference type="SAM" id="Coils"/>
    </source>
</evidence>
<evidence type="ECO:0008006" key="5">
    <source>
        <dbReference type="Google" id="ProtNLM"/>
    </source>
</evidence>
<proteinExistence type="predicted"/>
<sequence length="253" mass="29371">MYRSARYFYISGALAFFIYFALLFLIVATIIHQKNTAHYIMKNNTKFDQIAIDALIEDSKPQPKTQASFVKKTVEKSQGEPKSLSDIKDLFSKIPDWETESKEQQLKKQEDLEQKKLLDQELLKQQEAIQNLQANLSSMNKTLNEMKTSIDIKTDVLPNQDNGLYDEWIAKIYKILYKNWSFAFYQDATVSAIITITNTGQFSYKILKYSPFEEYNNGVIAILENLRDQKLPPYPNGNLIHIEVNFKARAKDE</sequence>
<dbReference type="Pfam" id="PF13103">
    <property type="entry name" value="TonB_2"/>
    <property type="match status" value="1"/>
</dbReference>
<dbReference type="eggNOG" id="COG0810">
    <property type="taxonomic scope" value="Bacteria"/>
</dbReference>
<gene>
    <name evidence="3" type="ordered locus">HMU04390</name>
</gene>
<dbReference type="STRING" id="679897.HMU04390"/>
<dbReference type="KEGG" id="hms:HMU04390"/>
<keyword evidence="2" id="KW-0472">Membrane</keyword>
<keyword evidence="2" id="KW-1133">Transmembrane helix</keyword>
<evidence type="ECO:0000313" key="3">
    <source>
        <dbReference type="EMBL" id="CBG39701.1"/>
    </source>
</evidence>
<dbReference type="RefSeq" id="WP_013022792.1">
    <property type="nucleotide sequence ID" value="NC_013949.1"/>
</dbReference>
<protein>
    <recommendedName>
        <fullName evidence="5">Periplasmic protein TonB</fullName>
    </recommendedName>
</protein>
<reference evidence="3 4" key="1">
    <citation type="journal article" date="2010" name="BMC Genomics">
        <title>Comparative genomics and proteomics of Helicobacter mustelae, an ulcerogenic and carcinogenic gastric pathogen.</title>
        <authorList>
            <person name="O'Toole P.W."/>
            <person name="Snelling W.J."/>
            <person name="Canchaya C."/>
            <person name="Forde B.M."/>
            <person name="Hardie K.R."/>
            <person name="Josenhans C."/>
            <person name="Graham R.L.J."/>
            <person name="McMullan G."/>
            <person name="Parkhill J."/>
            <person name="Belda E."/>
            <person name="Bentley S.D."/>
        </authorList>
    </citation>
    <scope>NUCLEOTIDE SEQUENCE [LARGE SCALE GENOMIC DNA]</scope>
    <source>
        <strain evidence="4">ATCC 43772 / LMG 18044 / NCTC 12198 / 12198</strain>
    </source>
</reference>
<evidence type="ECO:0000313" key="4">
    <source>
        <dbReference type="Proteomes" id="UP000001522"/>
    </source>
</evidence>
<dbReference type="HOGENOM" id="CLU_092372_0_0_7"/>